<dbReference type="Pfam" id="PF16481">
    <property type="entry name" value="DUF5058"/>
    <property type="match status" value="1"/>
</dbReference>
<proteinExistence type="predicted"/>
<keyword evidence="1" id="KW-0472">Membrane</keyword>
<feature type="transmembrane region" description="Helical" evidence="1">
    <location>
        <begin position="15"/>
        <end position="34"/>
    </location>
</feature>
<organism evidence="2">
    <name type="scientific">Treponema maltophilum</name>
    <dbReference type="NCBI Taxonomy" id="51160"/>
    <lineage>
        <taxon>Bacteria</taxon>
        <taxon>Pseudomonadati</taxon>
        <taxon>Spirochaetota</taxon>
        <taxon>Spirochaetia</taxon>
        <taxon>Spirochaetales</taxon>
        <taxon>Treponemataceae</taxon>
        <taxon>Treponema</taxon>
    </lineage>
</organism>
<dbReference type="EMBL" id="AJ304448">
    <property type="protein sequence ID" value="CAC82562.1"/>
    <property type="molecule type" value="Genomic_DNA"/>
</dbReference>
<dbReference type="AlphaFoldDB" id="Q8GBS3"/>
<sequence length="193" mass="20415">MNAVSCGRLDRFGQFRFYVTVIGAAVAALNYAGIDCVCRCAPNRAAVAAGIDKKSIRSVIRSSAVFTLIPSTAILLGLVTMAGGLGVPLSWIRLSVIGAVQYELMAATAAASAAGIPALLLDLLTPRVFVSIAVVMTACIISGPLFNLFFLKRYNAGVKNMQQKDNRWGHLVVDSMFMGMICTFLGNPIIAAP</sequence>
<feature type="transmembrane region" description="Helical" evidence="1">
    <location>
        <begin position="171"/>
        <end position="190"/>
    </location>
</feature>
<keyword evidence="1" id="KW-1133">Transmembrane helix</keyword>
<feature type="transmembrane region" description="Helical" evidence="1">
    <location>
        <begin position="63"/>
        <end position="85"/>
    </location>
</feature>
<evidence type="ECO:0000313" key="2">
    <source>
        <dbReference type="EMBL" id="CAC82562.1"/>
    </source>
</evidence>
<accession>Q8GBS3</accession>
<evidence type="ECO:0000256" key="1">
    <source>
        <dbReference type="SAM" id="Phobius"/>
    </source>
</evidence>
<reference evidence="2" key="1">
    <citation type="submission" date="2000-12" db="EMBL/GenBank/DDBJ databases">
        <title>Outer sheath associated proteins of the oral spirocheate Treponema maltophilum.</title>
        <authorList>
            <person name="Heuner K."/>
        </authorList>
    </citation>
    <scope>NUCLEOTIDE SEQUENCE</scope>
</reference>
<feature type="transmembrane region" description="Helical" evidence="1">
    <location>
        <begin position="128"/>
        <end position="150"/>
    </location>
</feature>
<name>Q8GBS3_TREMA</name>
<dbReference type="InterPro" id="IPR032479">
    <property type="entry name" value="DUF5058"/>
</dbReference>
<protein>
    <submittedName>
        <fullName evidence="2">Uncharacterized protein</fullName>
    </submittedName>
</protein>
<keyword evidence="1" id="KW-0812">Transmembrane</keyword>